<accession>A0A1H8V7I0</accession>
<name>A0A1H8V7I0_9SPHI</name>
<dbReference type="STRING" id="551995.SAMN05192574_1239"/>
<dbReference type="EMBL" id="FOCL01000023">
    <property type="protein sequence ID" value="SEP11237.1"/>
    <property type="molecule type" value="Genomic_DNA"/>
</dbReference>
<evidence type="ECO:0000313" key="1">
    <source>
        <dbReference type="EMBL" id="SEP11237.1"/>
    </source>
</evidence>
<keyword evidence="2" id="KW-1185">Reference proteome</keyword>
<evidence type="ECO:0000313" key="2">
    <source>
        <dbReference type="Proteomes" id="UP000198942"/>
    </source>
</evidence>
<protein>
    <submittedName>
        <fullName evidence="1">Uncharacterized protein</fullName>
    </submittedName>
</protein>
<proteinExistence type="predicted"/>
<reference evidence="2" key="1">
    <citation type="submission" date="2016-10" db="EMBL/GenBank/DDBJ databases">
        <authorList>
            <person name="Varghese N."/>
            <person name="Submissions S."/>
        </authorList>
    </citation>
    <scope>NUCLEOTIDE SEQUENCE [LARGE SCALE GENOMIC DNA]</scope>
    <source>
        <strain evidence="2">Gh-48</strain>
    </source>
</reference>
<organism evidence="1 2">
    <name type="scientific">Mucilaginibacter gossypiicola</name>
    <dbReference type="NCBI Taxonomy" id="551995"/>
    <lineage>
        <taxon>Bacteria</taxon>
        <taxon>Pseudomonadati</taxon>
        <taxon>Bacteroidota</taxon>
        <taxon>Sphingobacteriia</taxon>
        <taxon>Sphingobacteriales</taxon>
        <taxon>Sphingobacteriaceae</taxon>
        <taxon>Mucilaginibacter</taxon>
    </lineage>
</organism>
<sequence length="64" mass="7152">MILFRGKEGYPYNKKVVGDNTNNGDVYNKHVIARSKKGMRPGATWQSHAVQSGYASVRLLRASQ</sequence>
<dbReference type="Proteomes" id="UP000198942">
    <property type="component" value="Unassembled WGS sequence"/>
</dbReference>
<gene>
    <name evidence="1" type="ORF">SAMN05192574_1239</name>
</gene>
<dbReference type="AlphaFoldDB" id="A0A1H8V7I0"/>